<name>A0A1B8NUY5_HALEL</name>
<dbReference type="Pfam" id="PF03466">
    <property type="entry name" value="LysR_substrate"/>
    <property type="match status" value="1"/>
</dbReference>
<dbReference type="PANTHER" id="PTHR30537:SF74">
    <property type="entry name" value="HTH-TYPE TRANSCRIPTIONAL REGULATOR TRPI"/>
    <property type="match status" value="1"/>
</dbReference>
<dbReference type="Gene3D" id="3.40.190.10">
    <property type="entry name" value="Periplasmic binding protein-like II"/>
    <property type="match status" value="2"/>
</dbReference>
<dbReference type="GO" id="GO:0043565">
    <property type="term" value="F:sequence-specific DNA binding"/>
    <property type="evidence" value="ECO:0007669"/>
    <property type="project" value="TreeGrafter"/>
</dbReference>
<accession>A0A1B8NUY5</accession>
<dbReference type="GO" id="GO:0003700">
    <property type="term" value="F:DNA-binding transcription factor activity"/>
    <property type="evidence" value="ECO:0007669"/>
    <property type="project" value="InterPro"/>
</dbReference>
<dbReference type="Proteomes" id="UP000092504">
    <property type="component" value="Unassembled WGS sequence"/>
</dbReference>
<reference evidence="6 7" key="1">
    <citation type="submission" date="2016-06" db="EMBL/GenBank/DDBJ databases">
        <title>Genome sequence of halotolerant plant growth promoting strain of Halomonas elongata HEK1 isolated from salterns of Rann of Kutch, Gujarat, India.</title>
        <authorList>
            <person name="Gaba S."/>
            <person name="Singh R.N."/>
            <person name="Abrol S."/>
            <person name="Kaushik R."/>
            <person name="Saxena A.K."/>
        </authorList>
    </citation>
    <scope>NUCLEOTIDE SEQUENCE [LARGE SCALE GENOMIC DNA]</scope>
    <source>
        <strain evidence="6 7">HEK1</strain>
    </source>
</reference>
<dbReference type="InterPro" id="IPR036390">
    <property type="entry name" value="WH_DNA-bd_sf"/>
</dbReference>
<comment type="caution">
    <text evidence="6">The sequence shown here is derived from an EMBL/GenBank/DDBJ whole genome shotgun (WGS) entry which is preliminary data.</text>
</comment>
<evidence type="ECO:0000256" key="2">
    <source>
        <dbReference type="ARBA" id="ARBA00023015"/>
    </source>
</evidence>
<keyword evidence="2" id="KW-0805">Transcription regulation</keyword>
<dbReference type="PATRIC" id="fig|2746.7.peg.2921"/>
<dbReference type="InterPro" id="IPR000847">
    <property type="entry name" value="LysR_HTH_N"/>
</dbReference>
<dbReference type="CDD" id="cd08432">
    <property type="entry name" value="PBP2_GcdR_TrpI_HvrB_AmpR_like"/>
    <property type="match status" value="1"/>
</dbReference>
<organism evidence="6 7">
    <name type="scientific">Halomonas elongata</name>
    <dbReference type="NCBI Taxonomy" id="2746"/>
    <lineage>
        <taxon>Bacteria</taxon>
        <taxon>Pseudomonadati</taxon>
        <taxon>Pseudomonadota</taxon>
        <taxon>Gammaproteobacteria</taxon>
        <taxon>Oceanospirillales</taxon>
        <taxon>Halomonadaceae</taxon>
        <taxon>Halomonas</taxon>
    </lineage>
</organism>
<sequence>MNVAIIVNQECYRQTCYSTHLNENFSFMNQPPLKAMQCFCLSAHHLSLKRAAHELSVTPGAVSQQVKLLEHWLGFALFHRRARSITLTEAGNSYFRRIAPQMDELVNISHSVKQVDRIQVVRLSLPPSFAMQCMRRYLPALRRDHPDIDLRLHASAIPQAVQESGEDIALRYLACADPALDCTRLFHFEVFPVCSPAYLDAHPSLASGRLDGITLIHDILHQDWHRLIQAQGLSDTGTDSLHCDQAMLALQAAESGLGIALCDPLLAREALQEQRLVIPFEARLEARRHLFLVHRRHPPISPAASQVKDWLVTALMQGGNSAPLDTSKRH</sequence>
<dbReference type="GO" id="GO:0006351">
    <property type="term" value="P:DNA-templated transcription"/>
    <property type="evidence" value="ECO:0007669"/>
    <property type="project" value="TreeGrafter"/>
</dbReference>
<protein>
    <submittedName>
        <fullName evidence="6">Glycine cleavage system transcriptional activator</fullName>
    </submittedName>
</protein>
<feature type="domain" description="HTH lysR-type" evidence="5">
    <location>
        <begin position="31"/>
        <end position="88"/>
    </location>
</feature>
<dbReference type="OMA" id="MIPVCHP"/>
<dbReference type="SUPFAM" id="SSF53850">
    <property type="entry name" value="Periplasmic binding protein-like II"/>
    <property type="match status" value="1"/>
</dbReference>
<dbReference type="PROSITE" id="PS50931">
    <property type="entry name" value="HTH_LYSR"/>
    <property type="match status" value="1"/>
</dbReference>
<dbReference type="SUPFAM" id="SSF46785">
    <property type="entry name" value="Winged helix' DNA-binding domain"/>
    <property type="match status" value="1"/>
</dbReference>
<dbReference type="PANTHER" id="PTHR30537">
    <property type="entry name" value="HTH-TYPE TRANSCRIPTIONAL REGULATOR"/>
    <property type="match status" value="1"/>
</dbReference>
<keyword evidence="3" id="KW-0238">DNA-binding</keyword>
<dbReference type="Pfam" id="PF00126">
    <property type="entry name" value="HTH_1"/>
    <property type="match status" value="1"/>
</dbReference>
<keyword evidence="4" id="KW-0804">Transcription</keyword>
<evidence type="ECO:0000256" key="3">
    <source>
        <dbReference type="ARBA" id="ARBA00023125"/>
    </source>
</evidence>
<evidence type="ECO:0000313" key="7">
    <source>
        <dbReference type="Proteomes" id="UP000092504"/>
    </source>
</evidence>
<dbReference type="InterPro" id="IPR036388">
    <property type="entry name" value="WH-like_DNA-bd_sf"/>
</dbReference>
<evidence type="ECO:0000256" key="4">
    <source>
        <dbReference type="ARBA" id="ARBA00023163"/>
    </source>
</evidence>
<gene>
    <name evidence="6" type="primary">gcvA_7</name>
    <name evidence="6" type="ORF">A8U91_02854</name>
</gene>
<evidence type="ECO:0000256" key="1">
    <source>
        <dbReference type="ARBA" id="ARBA00009437"/>
    </source>
</evidence>
<evidence type="ECO:0000259" key="5">
    <source>
        <dbReference type="PROSITE" id="PS50931"/>
    </source>
</evidence>
<proteinExistence type="inferred from homology"/>
<dbReference type="Gene3D" id="1.10.10.10">
    <property type="entry name" value="Winged helix-like DNA-binding domain superfamily/Winged helix DNA-binding domain"/>
    <property type="match status" value="1"/>
</dbReference>
<dbReference type="EMBL" id="MAJD01000002">
    <property type="protein sequence ID" value="OBX33812.1"/>
    <property type="molecule type" value="Genomic_DNA"/>
</dbReference>
<evidence type="ECO:0000313" key="6">
    <source>
        <dbReference type="EMBL" id="OBX33812.1"/>
    </source>
</evidence>
<dbReference type="InterPro" id="IPR058163">
    <property type="entry name" value="LysR-type_TF_proteobact-type"/>
</dbReference>
<comment type="similarity">
    <text evidence="1">Belongs to the LysR transcriptional regulatory family.</text>
</comment>
<dbReference type="AlphaFoldDB" id="A0A1B8NUY5"/>
<dbReference type="InterPro" id="IPR005119">
    <property type="entry name" value="LysR_subst-bd"/>
</dbReference>